<dbReference type="AlphaFoldDB" id="A0A4R2FM90"/>
<dbReference type="PANTHER" id="PTHR44051">
    <property type="entry name" value="GLUTATHIONE S-TRANSFERASE-RELATED"/>
    <property type="match status" value="1"/>
</dbReference>
<dbReference type="CDD" id="cd00299">
    <property type="entry name" value="GST_C_family"/>
    <property type="match status" value="1"/>
</dbReference>
<comment type="caution">
    <text evidence="3">The sequence shown here is derived from an EMBL/GenBank/DDBJ whole genome shotgun (WGS) entry which is preliminary data.</text>
</comment>
<dbReference type="Gene3D" id="1.20.1050.10">
    <property type="match status" value="1"/>
</dbReference>
<sequence>MELYYYPLFRHSQKVLLAMFEKQLSFLPRVTDLHDPLQRRAFAELQPLCRLPLLISNDGRQLPESSIIVEYLDQLVDVGSKLLPDAPQQQLQVRLYDRLIDNYLSYPLLQLEQQLRLPKELQQPLLQRQLENRIHTLLAQLEQQLEQHHWLCGESFTLADCALIPSLAALPTRFNLLDFPALGSYWLHAQLRGSWMLVQDEVEQLLQLQQNGQRTS</sequence>
<evidence type="ECO:0000313" key="3">
    <source>
        <dbReference type="EMBL" id="TCN87082.1"/>
    </source>
</evidence>
<gene>
    <name evidence="3" type="ORF">EDC91_10584</name>
</gene>
<dbReference type="InterPro" id="IPR010987">
    <property type="entry name" value="Glutathione-S-Trfase_C-like"/>
</dbReference>
<evidence type="ECO:0000259" key="1">
    <source>
        <dbReference type="PROSITE" id="PS50404"/>
    </source>
</evidence>
<keyword evidence="4" id="KW-1185">Reference proteome</keyword>
<evidence type="ECO:0000259" key="2">
    <source>
        <dbReference type="PROSITE" id="PS50405"/>
    </source>
</evidence>
<dbReference type="Pfam" id="PF13410">
    <property type="entry name" value="GST_C_2"/>
    <property type="match status" value="1"/>
</dbReference>
<keyword evidence="3" id="KW-0808">Transferase</keyword>
<dbReference type="InterPro" id="IPR036282">
    <property type="entry name" value="Glutathione-S-Trfase_C_sf"/>
</dbReference>
<dbReference type="SFLD" id="SFLDG00358">
    <property type="entry name" value="Main_(cytGST)"/>
    <property type="match status" value="1"/>
</dbReference>
<dbReference type="InterPro" id="IPR036249">
    <property type="entry name" value="Thioredoxin-like_sf"/>
</dbReference>
<dbReference type="Pfam" id="PF13417">
    <property type="entry name" value="GST_N_3"/>
    <property type="match status" value="1"/>
</dbReference>
<dbReference type="CDD" id="cd00570">
    <property type="entry name" value="GST_N_family"/>
    <property type="match status" value="1"/>
</dbReference>
<dbReference type="PROSITE" id="PS50404">
    <property type="entry name" value="GST_NTER"/>
    <property type="match status" value="1"/>
</dbReference>
<reference evidence="3 4" key="1">
    <citation type="submission" date="2019-03" db="EMBL/GenBank/DDBJ databases">
        <title>Freshwater and sediment microbial communities from various areas in North America, analyzing microbe dynamics in response to fracking.</title>
        <authorList>
            <person name="Lamendella R."/>
        </authorList>
    </citation>
    <scope>NUCLEOTIDE SEQUENCE [LARGE SCALE GENOMIC DNA]</scope>
    <source>
        <strain evidence="3 4">74A</strain>
    </source>
</reference>
<dbReference type="PROSITE" id="PS50405">
    <property type="entry name" value="GST_CTER"/>
    <property type="match status" value="1"/>
</dbReference>
<dbReference type="SUPFAM" id="SSF47616">
    <property type="entry name" value="GST C-terminal domain-like"/>
    <property type="match status" value="1"/>
</dbReference>
<dbReference type="Proteomes" id="UP000294832">
    <property type="component" value="Unassembled WGS sequence"/>
</dbReference>
<evidence type="ECO:0000313" key="4">
    <source>
        <dbReference type="Proteomes" id="UP000294832"/>
    </source>
</evidence>
<feature type="domain" description="GST N-terminal" evidence="1">
    <location>
        <begin position="1"/>
        <end position="80"/>
    </location>
</feature>
<protein>
    <submittedName>
        <fullName evidence="3">Glutathione S-transferase</fullName>
    </submittedName>
</protein>
<proteinExistence type="predicted"/>
<dbReference type="EMBL" id="SLWF01000005">
    <property type="protein sequence ID" value="TCN87082.1"/>
    <property type="molecule type" value="Genomic_DNA"/>
</dbReference>
<name>A0A4R2FM90_9GAMM</name>
<dbReference type="Gene3D" id="3.40.30.10">
    <property type="entry name" value="Glutaredoxin"/>
    <property type="match status" value="1"/>
</dbReference>
<dbReference type="SFLD" id="SFLDS00019">
    <property type="entry name" value="Glutathione_Transferase_(cytos"/>
    <property type="match status" value="1"/>
</dbReference>
<dbReference type="RefSeq" id="WP_133038255.1">
    <property type="nucleotide sequence ID" value="NZ_SLWF01000005.1"/>
</dbReference>
<dbReference type="InterPro" id="IPR004045">
    <property type="entry name" value="Glutathione_S-Trfase_N"/>
</dbReference>
<organism evidence="3 4">
    <name type="scientific">Shewanella fodinae</name>
    <dbReference type="NCBI Taxonomy" id="552357"/>
    <lineage>
        <taxon>Bacteria</taxon>
        <taxon>Pseudomonadati</taxon>
        <taxon>Pseudomonadota</taxon>
        <taxon>Gammaproteobacteria</taxon>
        <taxon>Alteromonadales</taxon>
        <taxon>Shewanellaceae</taxon>
        <taxon>Shewanella</taxon>
    </lineage>
</organism>
<feature type="domain" description="GST C-terminal" evidence="2">
    <location>
        <begin position="86"/>
        <end position="216"/>
    </location>
</feature>
<dbReference type="GO" id="GO:0016740">
    <property type="term" value="F:transferase activity"/>
    <property type="evidence" value="ECO:0007669"/>
    <property type="project" value="UniProtKB-KW"/>
</dbReference>
<dbReference type="OrthoDB" id="9782992at2"/>
<dbReference type="SUPFAM" id="SSF52833">
    <property type="entry name" value="Thioredoxin-like"/>
    <property type="match status" value="1"/>
</dbReference>
<dbReference type="InterPro" id="IPR040079">
    <property type="entry name" value="Glutathione_S-Trfase"/>
</dbReference>
<accession>A0A4R2FM90</accession>
<dbReference type="PANTHER" id="PTHR44051:SF8">
    <property type="entry name" value="GLUTATHIONE S-TRANSFERASE GSTA"/>
    <property type="match status" value="1"/>
</dbReference>